<evidence type="ECO:0000313" key="1">
    <source>
        <dbReference type="EMBL" id="CAD7447833.1"/>
    </source>
</evidence>
<name>A0A7R9I551_9NEOP</name>
<protein>
    <submittedName>
        <fullName evidence="1">Uncharacterized protein</fullName>
    </submittedName>
</protein>
<dbReference type="EMBL" id="OD569286">
    <property type="protein sequence ID" value="CAD7447833.1"/>
    <property type="molecule type" value="Genomic_DNA"/>
</dbReference>
<proteinExistence type="predicted"/>
<sequence>MAIKRQVMYKEELSDELYKKNIDHIVDHTDKDEPMHINLLTKEYSSPNKIIYFSNGDNLQEETLENKEMALANMLNPNTFPVASAIYGFRDPSVLVDAEGYFGRPPDRLALDVE</sequence>
<accession>A0A7R9I551</accession>
<reference evidence="1" key="1">
    <citation type="submission" date="2020-11" db="EMBL/GenBank/DDBJ databases">
        <authorList>
            <person name="Tran Van P."/>
        </authorList>
    </citation>
    <scope>NUCLEOTIDE SEQUENCE</scope>
</reference>
<dbReference type="AlphaFoldDB" id="A0A7R9I551"/>
<organism evidence="1">
    <name type="scientific">Timema bartmani</name>
    <dbReference type="NCBI Taxonomy" id="61472"/>
    <lineage>
        <taxon>Eukaryota</taxon>
        <taxon>Metazoa</taxon>
        <taxon>Ecdysozoa</taxon>
        <taxon>Arthropoda</taxon>
        <taxon>Hexapoda</taxon>
        <taxon>Insecta</taxon>
        <taxon>Pterygota</taxon>
        <taxon>Neoptera</taxon>
        <taxon>Polyneoptera</taxon>
        <taxon>Phasmatodea</taxon>
        <taxon>Timematodea</taxon>
        <taxon>Timematoidea</taxon>
        <taxon>Timematidae</taxon>
        <taxon>Timema</taxon>
    </lineage>
</organism>
<gene>
    <name evidence="1" type="ORF">TBIB3V08_LOCUS10135</name>
</gene>